<dbReference type="InterPro" id="IPR009040">
    <property type="entry name" value="Ferritin-like_diiron"/>
</dbReference>
<dbReference type="GO" id="GO:0008198">
    <property type="term" value="F:ferrous iron binding"/>
    <property type="evidence" value="ECO:0007669"/>
    <property type="project" value="TreeGrafter"/>
</dbReference>
<keyword evidence="4" id="KW-0560">Oxidoreductase</keyword>
<sequence length="183" mass="20661">MNTNRLSPTLAAALNAQMTNEAHNSQIYLAYASWASDKGYDGIANFLFRHANEERNHMMKFLEYILKRGAKVVVTAIPAPGHDPKSVNDCFEKVFKYEVENTTSIYNIVNMSLEEKDWATWNFLQWFVKEQTEEETLALDLLSKIKVAGGEKANPEALYTLDLDLGKTPDDAVLAQDVTVEKP</sequence>
<accession>A0A1H1SCG2</accession>
<dbReference type="GO" id="GO:0042802">
    <property type="term" value="F:identical protein binding"/>
    <property type="evidence" value="ECO:0007669"/>
    <property type="project" value="UniProtKB-ARBA"/>
</dbReference>
<keyword evidence="5 7" id="KW-0408">Iron</keyword>
<reference evidence="10 11" key="1">
    <citation type="submission" date="2016-10" db="EMBL/GenBank/DDBJ databases">
        <authorList>
            <person name="de Groot N.N."/>
        </authorList>
    </citation>
    <scope>NUCLEOTIDE SEQUENCE [LARGE SCALE GENOMIC DNA]</scope>
    <source>
        <strain evidence="10 11">MP1X4</strain>
    </source>
</reference>
<dbReference type="STRING" id="652787.SAMN05216490_1185"/>
<evidence type="ECO:0000256" key="8">
    <source>
        <dbReference type="RuleBase" id="RU361145"/>
    </source>
</evidence>
<keyword evidence="8" id="KW-0963">Cytoplasm</keyword>
<protein>
    <recommendedName>
        <fullName evidence="8">Ferritin</fullName>
        <ecNumber evidence="8">1.16.3.2</ecNumber>
    </recommendedName>
</protein>
<proteinExistence type="inferred from homology"/>
<evidence type="ECO:0000256" key="3">
    <source>
        <dbReference type="ARBA" id="ARBA00022723"/>
    </source>
</evidence>
<dbReference type="InterPro" id="IPR041719">
    <property type="entry name" value="Ferritin_prok"/>
</dbReference>
<evidence type="ECO:0000256" key="1">
    <source>
        <dbReference type="ARBA" id="ARBA00006950"/>
    </source>
</evidence>
<dbReference type="Gene3D" id="1.20.1260.10">
    <property type="match status" value="1"/>
</dbReference>
<comment type="function">
    <text evidence="6">May alleviate iron toxicity in the presence of oxygen.</text>
</comment>
<name>A0A1H1SCG2_MUCMA</name>
<evidence type="ECO:0000256" key="6">
    <source>
        <dbReference type="ARBA" id="ARBA00054546"/>
    </source>
</evidence>
<dbReference type="EMBL" id="LT629740">
    <property type="protein sequence ID" value="SDS45632.1"/>
    <property type="molecule type" value="Genomic_DNA"/>
</dbReference>
<dbReference type="FunFam" id="1.20.1260.10:FF:000001">
    <property type="entry name" value="Non-heme ferritin"/>
    <property type="match status" value="1"/>
</dbReference>
<dbReference type="Pfam" id="PF00210">
    <property type="entry name" value="Ferritin"/>
    <property type="match status" value="1"/>
</dbReference>
<organism evidence="10 11">
    <name type="scientific">Mucilaginibacter mallensis</name>
    <dbReference type="NCBI Taxonomy" id="652787"/>
    <lineage>
        <taxon>Bacteria</taxon>
        <taxon>Pseudomonadati</taxon>
        <taxon>Bacteroidota</taxon>
        <taxon>Sphingobacteriia</taxon>
        <taxon>Sphingobacteriales</taxon>
        <taxon>Sphingobacteriaceae</taxon>
        <taxon>Mucilaginibacter</taxon>
    </lineage>
</organism>
<feature type="binding site" evidence="7">
    <location>
        <position position="54"/>
    </location>
    <ligand>
        <name>Fe cation</name>
        <dbReference type="ChEBI" id="CHEBI:24875"/>
        <label>1</label>
    </ligand>
</feature>
<dbReference type="InterPro" id="IPR001519">
    <property type="entry name" value="Ferritin"/>
</dbReference>
<feature type="binding site" evidence="7">
    <location>
        <position position="57"/>
    </location>
    <ligand>
        <name>Fe cation</name>
        <dbReference type="ChEBI" id="CHEBI:24875"/>
        <label>1</label>
    </ligand>
</feature>
<dbReference type="InterPro" id="IPR012347">
    <property type="entry name" value="Ferritin-like"/>
</dbReference>
<evidence type="ECO:0000256" key="4">
    <source>
        <dbReference type="ARBA" id="ARBA00023002"/>
    </source>
</evidence>
<dbReference type="GO" id="GO:0006879">
    <property type="term" value="P:intracellular iron ion homeostasis"/>
    <property type="evidence" value="ECO:0007669"/>
    <property type="project" value="UniProtKB-KW"/>
</dbReference>
<comment type="similarity">
    <text evidence="1 8">Belongs to the ferritin family. Prokaryotic subfamily.</text>
</comment>
<dbReference type="InterPro" id="IPR009078">
    <property type="entry name" value="Ferritin-like_SF"/>
</dbReference>
<gene>
    <name evidence="10" type="ORF">SAMN05216490_1185</name>
</gene>
<dbReference type="Proteomes" id="UP000199679">
    <property type="component" value="Chromosome I"/>
</dbReference>
<evidence type="ECO:0000256" key="5">
    <source>
        <dbReference type="ARBA" id="ARBA00023004"/>
    </source>
</evidence>
<dbReference type="AlphaFoldDB" id="A0A1H1SCG2"/>
<feature type="domain" description="Ferritin-like diiron" evidence="9">
    <location>
        <begin position="4"/>
        <end position="149"/>
    </location>
</feature>
<keyword evidence="2 8" id="KW-0409">Iron storage</keyword>
<comment type="subcellular location">
    <subcellularLocation>
        <location evidence="8">Cytoplasm</location>
    </subcellularLocation>
</comment>
<dbReference type="EC" id="1.16.3.2" evidence="8"/>
<comment type="catalytic activity">
    <reaction evidence="8">
        <text>4 Fe(2+) + O2 + 6 H2O = 4 iron(III) oxide-hydroxide + 12 H(+)</text>
        <dbReference type="Rhea" id="RHEA:11972"/>
        <dbReference type="ChEBI" id="CHEBI:15377"/>
        <dbReference type="ChEBI" id="CHEBI:15378"/>
        <dbReference type="ChEBI" id="CHEBI:15379"/>
        <dbReference type="ChEBI" id="CHEBI:29033"/>
        <dbReference type="ChEBI" id="CHEBI:78619"/>
        <dbReference type="EC" id="1.16.3.2"/>
    </reaction>
</comment>
<dbReference type="GO" id="GO:0006826">
    <property type="term" value="P:iron ion transport"/>
    <property type="evidence" value="ECO:0007669"/>
    <property type="project" value="InterPro"/>
</dbReference>
<dbReference type="InterPro" id="IPR008331">
    <property type="entry name" value="Ferritin_DPS_dom"/>
</dbReference>
<feature type="binding site" evidence="7">
    <location>
        <position position="21"/>
    </location>
    <ligand>
        <name>Fe cation</name>
        <dbReference type="ChEBI" id="CHEBI:24875"/>
        <label>1</label>
    </ligand>
</feature>
<dbReference type="PROSITE" id="PS50905">
    <property type="entry name" value="FERRITIN_LIKE"/>
    <property type="match status" value="1"/>
</dbReference>
<dbReference type="PANTHER" id="PTHR11431">
    <property type="entry name" value="FERRITIN"/>
    <property type="match status" value="1"/>
</dbReference>
<evidence type="ECO:0000256" key="7">
    <source>
        <dbReference type="PIRSR" id="PIRSR601519-1"/>
    </source>
</evidence>
<dbReference type="PANTHER" id="PTHR11431:SF127">
    <property type="entry name" value="BACTERIAL NON-HEME FERRITIN"/>
    <property type="match status" value="1"/>
</dbReference>
<comment type="function">
    <text evidence="8">Iron-storage protein.</text>
</comment>
<evidence type="ECO:0000259" key="9">
    <source>
        <dbReference type="PROSITE" id="PS50905"/>
    </source>
</evidence>
<dbReference type="OrthoDB" id="9801481at2"/>
<dbReference type="GO" id="GO:0005829">
    <property type="term" value="C:cytosol"/>
    <property type="evidence" value="ECO:0007669"/>
    <property type="project" value="TreeGrafter"/>
</dbReference>
<keyword evidence="3 7" id="KW-0479">Metal-binding</keyword>
<dbReference type="SUPFAM" id="SSF47240">
    <property type="entry name" value="Ferritin-like"/>
    <property type="match status" value="1"/>
</dbReference>
<feature type="binding site" evidence="7">
    <location>
        <position position="98"/>
    </location>
    <ligand>
        <name>Fe cation</name>
        <dbReference type="ChEBI" id="CHEBI:24875"/>
        <label>1</label>
    </ligand>
</feature>
<dbReference type="GO" id="GO:0004322">
    <property type="term" value="F:ferroxidase activity"/>
    <property type="evidence" value="ECO:0007669"/>
    <property type="project" value="TreeGrafter"/>
</dbReference>
<feature type="binding site" evidence="7">
    <location>
        <position position="131"/>
    </location>
    <ligand>
        <name>Fe cation</name>
        <dbReference type="ChEBI" id="CHEBI:24875"/>
        <label>1</label>
    </ligand>
</feature>
<evidence type="ECO:0000313" key="11">
    <source>
        <dbReference type="Proteomes" id="UP000199679"/>
    </source>
</evidence>
<evidence type="ECO:0000313" key="10">
    <source>
        <dbReference type="EMBL" id="SDS45632.1"/>
    </source>
</evidence>
<dbReference type="CDD" id="cd01055">
    <property type="entry name" value="Nonheme_Ferritin"/>
    <property type="match status" value="1"/>
</dbReference>
<dbReference type="RefSeq" id="WP_091370261.1">
    <property type="nucleotide sequence ID" value="NZ_LT629740.1"/>
</dbReference>
<keyword evidence="11" id="KW-1185">Reference proteome</keyword>
<evidence type="ECO:0000256" key="2">
    <source>
        <dbReference type="ARBA" id="ARBA00022434"/>
    </source>
</evidence>
<dbReference type="GO" id="GO:0008199">
    <property type="term" value="F:ferric iron binding"/>
    <property type="evidence" value="ECO:0007669"/>
    <property type="project" value="InterPro"/>
</dbReference>